<organism evidence="4 5">
    <name type="scientific">Apiospora phragmitis</name>
    <dbReference type="NCBI Taxonomy" id="2905665"/>
    <lineage>
        <taxon>Eukaryota</taxon>
        <taxon>Fungi</taxon>
        <taxon>Dikarya</taxon>
        <taxon>Ascomycota</taxon>
        <taxon>Pezizomycotina</taxon>
        <taxon>Sordariomycetes</taxon>
        <taxon>Xylariomycetidae</taxon>
        <taxon>Amphisphaeriales</taxon>
        <taxon>Apiosporaceae</taxon>
        <taxon>Apiospora</taxon>
    </lineage>
</organism>
<dbReference type="Pfam" id="PF14420">
    <property type="entry name" value="Clr5"/>
    <property type="match status" value="1"/>
</dbReference>
<reference evidence="4 5" key="1">
    <citation type="submission" date="2023-01" db="EMBL/GenBank/DDBJ databases">
        <title>Analysis of 21 Apiospora genomes using comparative genomics revels a genus with tremendous synthesis potential of carbohydrate active enzymes and secondary metabolites.</title>
        <authorList>
            <person name="Sorensen T."/>
        </authorList>
    </citation>
    <scope>NUCLEOTIDE SEQUENCE [LARGE SCALE GENOMIC DNA]</scope>
    <source>
        <strain evidence="4 5">CBS 135458</strain>
    </source>
</reference>
<comment type="caution">
    <text evidence="4">The sequence shown here is derived from an EMBL/GenBank/DDBJ whole genome shotgun (WGS) entry which is preliminary data.</text>
</comment>
<protein>
    <recommendedName>
        <fullName evidence="3">Clr5 domain-containing protein</fullName>
    </recommendedName>
</protein>
<dbReference type="SMART" id="SM00248">
    <property type="entry name" value="ANK"/>
    <property type="match status" value="6"/>
</dbReference>
<gene>
    <name evidence="4" type="ORF">PG994_004421</name>
</gene>
<proteinExistence type="predicted"/>
<name>A0ABR1VRQ5_9PEZI</name>
<keyword evidence="5" id="KW-1185">Reference proteome</keyword>
<accession>A0ABR1VRQ5</accession>
<evidence type="ECO:0000259" key="3">
    <source>
        <dbReference type="Pfam" id="PF14420"/>
    </source>
</evidence>
<dbReference type="Proteomes" id="UP001480595">
    <property type="component" value="Unassembled WGS sequence"/>
</dbReference>
<evidence type="ECO:0000313" key="5">
    <source>
        <dbReference type="Proteomes" id="UP001480595"/>
    </source>
</evidence>
<dbReference type="PANTHER" id="PTHR24198:SF165">
    <property type="entry name" value="ANKYRIN REPEAT-CONTAINING PROTEIN-RELATED"/>
    <property type="match status" value="1"/>
</dbReference>
<evidence type="ECO:0000256" key="1">
    <source>
        <dbReference type="ARBA" id="ARBA00022737"/>
    </source>
</evidence>
<dbReference type="Pfam" id="PF12796">
    <property type="entry name" value="Ank_2"/>
    <property type="match status" value="1"/>
</dbReference>
<evidence type="ECO:0000256" key="2">
    <source>
        <dbReference type="ARBA" id="ARBA00023043"/>
    </source>
</evidence>
<dbReference type="InterPro" id="IPR002110">
    <property type="entry name" value="Ankyrin_rpt"/>
</dbReference>
<dbReference type="InterPro" id="IPR025676">
    <property type="entry name" value="Clr5_dom"/>
</dbReference>
<feature type="domain" description="Clr5" evidence="3">
    <location>
        <begin position="10"/>
        <end position="65"/>
    </location>
</feature>
<evidence type="ECO:0000313" key="4">
    <source>
        <dbReference type="EMBL" id="KAK8073522.1"/>
    </source>
</evidence>
<dbReference type="RefSeq" id="XP_066717997.1">
    <property type="nucleotide sequence ID" value="XM_066855830.1"/>
</dbReference>
<dbReference type="SUPFAM" id="SSF48403">
    <property type="entry name" value="Ankyrin repeat"/>
    <property type="match status" value="1"/>
</dbReference>
<dbReference type="EMBL" id="JAQQWL010000005">
    <property type="protein sequence ID" value="KAK8073522.1"/>
    <property type="molecule type" value="Genomic_DNA"/>
</dbReference>
<dbReference type="Gene3D" id="1.25.40.20">
    <property type="entry name" value="Ankyrin repeat-containing domain"/>
    <property type="match status" value="2"/>
</dbReference>
<dbReference type="GeneID" id="92088893"/>
<dbReference type="InterPro" id="IPR036770">
    <property type="entry name" value="Ankyrin_rpt-contain_sf"/>
</dbReference>
<keyword evidence="2" id="KW-0040">ANK repeat</keyword>
<dbReference type="PANTHER" id="PTHR24198">
    <property type="entry name" value="ANKYRIN REPEAT AND PROTEIN KINASE DOMAIN-CONTAINING PROTEIN"/>
    <property type="match status" value="1"/>
</dbReference>
<sequence>MATPTSNVPKQDWEKHRATILELYCDKGLPLSRKNNVREKHQCVDWIMRDQWQYENQLRKWGIVKNLKQGEWVSLLADHDRLEHQGNEVRVVISGKVQSKERIRKARHQYVKSLTGRACSEGAARAHDRRAFIEIKEGGSWRRCTSDDDIGPKSNALVPNLGVRQCAEVRHPAAMASASALVSPPQPNGTPSRRFFEIDTNYFSPLGAGSFFFGSGAIPGPLLNNAAWGCDVSLHSERNHNRNGQESSNAALSLIQRNSVDPEQLLALLLSGESAGDSIQASAFPEAVDGIIERFKSLISAESIFLQAYRSSRIVGIALSFGNTQSNTLMYSILNGCASLDNLSQISALQVLNGHEEVFQHLINLLKDGPDSVAKQLADNLFRVAVVTNDINAVALLLRITQSRPSIAIDLNDFACKSYSTIVNPVILAVRSGNEEMIMTLMGAGADLKKVQPASAPIQWELTGLLFDVLRSLDYSDLKAKGRIVSLLIQHGAEITFEMADAAVRQAAKELPVFQALMDGLPAARHRMLFEPMGEIYATHAIVESIVEFMENSAAASMVTLQQSIKMLSHAARRGNDELVKLLVQYATSPSGALAGAVRSGKSQLVYFLIGKGARADGRPVVVDRVATTPLAEAVSLNDPGLIDILQEYGGWTNIRKTAHFRAAITAAAKVGSIYYIDTIIHRAHSGMGGHLASATLQAVKNDMPEAVLALLKAGANNSHSTLQFGGQVLLCYALRNRNKQVFDAIIGSDWGHAGLDEGAVDGFNVDDLGFPMELACAWGDIEIITDLINMGLHLDLGLYNTPLAAAVKSRNLKLVECLMKLGSHPGAKAQSGLTPLGAAVETRDYEMMDYLILNGATPVDIKAFTKALRLDMTAFSKLQSALLARHSSGVKGFGGELIIEAIYLH</sequence>
<keyword evidence="1" id="KW-0677">Repeat</keyword>